<reference evidence="3 4" key="1">
    <citation type="journal article" date="2019" name="Int. J. Syst. Evol. Microbiol.">
        <title>The Global Catalogue of Microorganisms (GCM) 10K type strain sequencing project: providing services to taxonomists for standard genome sequencing and annotation.</title>
        <authorList>
            <consortium name="The Broad Institute Genomics Platform"/>
            <consortium name="The Broad Institute Genome Sequencing Center for Infectious Disease"/>
            <person name="Wu L."/>
            <person name="Ma J."/>
        </authorList>
    </citation>
    <scope>NUCLEOTIDE SEQUENCE [LARGE SCALE GENOMIC DNA]</scope>
    <source>
        <strain evidence="3 4">RDMS1</strain>
    </source>
</reference>
<feature type="transmembrane region" description="Helical" evidence="2">
    <location>
        <begin position="189"/>
        <end position="212"/>
    </location>
</feature>
<sequence>MKYFIYYLAVLAAADILGIQILTQLLSDIGAYLPVILGAAIILVIGFIIGRVLEDIIADLIGGFGFDVHLKGTPLEGLTARRGLGGLIGQIVALYVYFLTLIAAADTLNIPILSGLLTTITAYIPQFIGGFIVLLVGIWLGDWIGTQIADTDTRRLTDLIGTGIKIFIYYLTITMALQTAGFEASILNTLFTIVMTALFGALAIAFIIAVGVGGALGSKEYIADNISNWVEGAQESVSLEDSGSDRAGDTGGFESPDEG</sequence>
<protein>
    <submittedName>
        <fullName evidence="3">Uncharacterized protein</fullName>
    </submittedName>
</protein>
<evidence type="ECO:0000313" key="4">
    <source>
        <dbReference type="Proteomes" id="UP001596417"/>
    </source>
</evidence>
<keyword evidence="2" id="KW-0472">Membrane</keyword>
<comment type="caution">
    <text evidence="3">The sequence shown here is derived from an EMBL/GenBank/DDBJ whole genome shotgun (WGS) entry which is preliminary data.</text>
</comment>
<name>A0ABD5YPR5_9EURY</name>
<dbReference type="Proteomes" id="UP001596417">
    <property type="component" value="Unassembled WGS sequence"/>
</dbReference>
<keyword evidence="4" id="KW-1185">Reference proteome</keyword>
<dbReference type="InterPro" id="IPR008910">
    <property type="entry name" value="MSC_TM_helix"/>
</dbReference>
<feature type="transmembrane region" description="Helical" evidence="2">
    <location>
        <begin position="156"/>
        <end position="177"/>
    </location>
</feature>
<organism evidence="3 4">
    <name type="scientific">Halocatena marina</name>
    <dbReference type="NCBI Taxonomy" id="2934937"/>
    <lineage>
        <taxon>Archaea</taxon>
        <taxon>Methanobacteriati</taxon>
        <taxon>Methanobacteriota</taxon>
        <taxon>Stenosarchaea group</taxon>
        <taxon>Halobacteria</taxon>
        <taxon>Halobacteriales</taxon>
        <taxon>Natronomonadaceae</taxon>
        <taxon>Halocatena</taxon>
    </lineage>
</organism>
<gene>
    <name evidence="3" type="ORF">ACFQL7_16660</name>
</gene>
<feature type="region of interest" description="Disordered" evidence="1">
    <location>
        <begin position="236"/>
        <end position="259"/>
    </location>
</feature>
<keyword evidence="2" id="KW-0812">Transmembrane</keyword>
<dbReference type="EMBL" id="JBHTAX010000001">
    <property type="protein sequence ID" value="MFC7191271.1"/>
    <property type="molecule type" value="Genomic_DNA"/>
</dbReference>
<dbReference type="AlphaFoldDB" id="A0ABD5YPR5"/>
<evidence type="ECO:0000256" key="2">
    <source>
        <dbReference type="SAM" id="Phobius"/>
    </source>
</evidence>
<accession>A0ABD5YPR5</accession>
<proteinExistence type="predicted"/>
<dbReference type="Pfam" id="PF05552">
    <property type="entry name" value="MS_channel_1st_1"/>
    <property type="match status" value="1"/>
</dbReference>
<feature type="transmembrane region" description="Helical" evidence="2">
    <location>
        <begin position="84"/>
        <end position="103"/>
    </location>
</feature>
<dbReference type="RefSeq" id="WP_390206091.1">
    <property type="nucleotide sequence ID" value="NZ_JBHSZC010000001.1"/>
</dbReference>
<feature type="transmembrane region" description="Helical" evidence="2">
    <location>
        <begin position="29"/>
        <end position="49"/>
    </location>
</feature>
<keyword evidence="2" id="KW-1133">Transmembrane helix</keyword>
<feature type="transmembrane region" description="Helical" evidence="2">
    <location>
        <begin position="123"/>
        <end position="144"/>
    </location>
</feature>
<evidence type="ECO:0000256" key="1">
    <source>
        <dbReference type="SAM" id="MobiDB-lite"/>
    </source>
</evidence>
<feature type="transmembrane region" description="Helical" evidence="2">
    <location>
        <begin position="5"/>
        <end position="23"/>
    </location>
</feature>
<evidence type="ECO:0000313" key="3">
    <source>
        <dbReference type="EMBL" id="MFC7191271.1"/>
    </source>
</evidence>